<feature type="domain" description="RlpA-like protein double-psi beta-barrel" evidence="8">
    <location>
        <begin position="73"/>
        <end position="161"/>
    </location>
</feature>
<dbReference type="GO" id="GO:0042834">
    <property type="term" value="F:peptidoglycan binding"/>
    <property type="evidence" value="ECO:0007669"/>
    <property type="project" value="InterPro"/>
</dbReference>
<gene>
    <name evidence="4" type="primary">rlpA</name>
    <name evidence="10" type="ORF">EOD43_10465</name>
</gene>
<sequence>MRLATKRALSLALLMFLAACASKERPRGSYPSRPSAGRPSSGPVSDTPVKIGKPYQVAGIYYYPADDANYDEVGYASWYGAQFHGAPTANGEPFDMDRVGAAHKTLPLPSYVEVTALDTGRTILVRINDRGPFVSNRIIDLSRRSAQLLGIERAGVSRVRVRRVYPSDSDKLALRSGRPASDRPYASRSELAALSARFVERRPDRPAPPRVAAAIPAPDVPVGGLFVQVAAFGDRTRAEDVAEGLGGRVEATGLLWRVRMGPYKSVDEANGALALVQARGYQDARLVNIPATQSSSEGRTTP</sequence>
<comment type="similarity">
    <text evidence="4 5">Belongs to the RlpA family.</text>
</comment>
<dbReference type="Gene3D" id="2.40.40.10">
    <property type="entry name" value="RlpA-like domain"/>
    <property type="match status" value="1"/>
</dbReference>
<dbReference type="EC" id="4.2.2.-" evidence="4"/>
<dbReference type="Gene3D" id="3.30.70.1070">
    <property type="entry name" value="Sporulation related repeat"/>
    <property type="match status" value="1"/>
</dbReference>
<dbReference type="PROSITE" id="PS51257">
    <property type="entry name" value="PROKAR_LIPOPROTEIN"/>
    <property type="match status" value="1"/>
</dbReference>
<dbReference type="InterPro" id="IPR007730">
    <property type="entry name" value="SPOR-like_dom"/>
</dbReference>
<dbReference type="Proteomes" id="UP000282971">
    <property type="component" value="Unassembled WGS sequence"/>
</dbReference>
<evidence type="ECO:0000313" key="11">
    <source>
        <dbReference type="Proteomes" id="UP000282971"/>
    </source>
</evidence>
<name>A0A437M962_9SPHN</name>
<reference evidence="10 11" key="1">
    <citation type="submission" date="2019-01" db="EMBL/GenBank/DDBJ databases">
        <authorList>
            <person name="Chen W.-M."/>
        </authorList>
    </citation>
    <scope>NUCLEOTIDE SEQUENCE [LARGE SCALE GENOMIC DNA]</scope>
    <source>
        <strain evidence="10 11">CCP-7</strain>
    </source>
</reference>
<evidence type="ECO:0000256" key="7">
    <source>
        <dbReference type="SAM" id="SignalP"/>
    </source>
</evidence>
<organism evidence="10 11">
    <name type="scientific">Sphingomonas crocodyli</name>
    <dbReference type="NCBI Taxonomy" id="1979270"/>
    <lineage>
        <taxon>Bacteria</taxon>
        <taxon>Pseudomonadati</taxon>
        <taxon>Pseudomonadota</taxon>
        <taxon>Alphaproteobacteria</taxon>
        <taxon>Sphingomonadales</taxon>
        <taxon>Sphingomonadaceae</taxon>
        <taxon>Sphingomonas</taxon>
    </lineage>
</organism>
<keyword evidence="2 4" id="KW-0456">Lyase</keyword>
<dbReference type="GO" id="GO:0009279">
    <property type="term" value="C:cell outer membrane"/>
    <property type="evidence" value="ECO:0007669"/>
    <property type="project" value="TreeGrafter"/>
</dbReference>
<dbReference type="InterPro" id="IPR036680">
    <property type="entry name" value="SPOR-like_sf"/>
</dbReference>
<accession>A0A437M962</accession>
<dbReference type="Pfam" id="PF03330">
    <property type="entry name" value="DPBB_1"/>
    <property type="match status" value="1"/>
</dbReference>
<dbReference type="NCBIfam" id="TIGR00413">
    <property type="entry name" value="rlpA"/>
    <property type="match status" value="1"/>
</dbReference>
<dbReference type="CDD" id="cd22268">
    <property type="entry name" value="DPBB_RlpA-like"/>
    <property type="match status" value="1"/>
</dbReference>
<feature type="signal peptide" evidence="7">
    <location>
        <begin position="1"/>
        <end position="21"/>
    </location>
</feature>
<feature type="chain" id="PRO_5019597626" description="Endolytic peptidoglycan transglycosylase RlpA" evidence="7">
    <location>
        <begin position="22"/>
        <end position="302"/>
    </location>
</feature>
<dbReference type="PANTHER" id="PTHR34183:SF1">
    <property type="entry name" value="ENDOLYTIC PEPTIDOGLYCAN TRANSGLYCOSYLASE RLPA"/>
    <property type="match status" value="1"/>
</dbReference>
<proteinExistence type="inferred from homology"/>
<dbReference type="AlphaFoldDB" id="A0A437M962"/>
<keyword evidence="3 4" id="KW-0961">Cell wall biogenesis/degradation</keyword>
<dbReference type="RefSeq" id="WP_127743556.1">
    <property type="nucleotide sequence ID" value="NZ_SACN01000001.1"/>
</dbReference>
<dbReference type="HAMAP" id="MF_02071">
    <property type="entry name" value="RlpA"/>
    <property type="match status" value="1"/>
</dbReference>
<dbReference type="GO" id="GO:0000270">
    <property type="term" value="P:peptidoglycan metabolic process"/>
    <property type="evidence" value="ECO:0007669"/>
    <property type="project" value="UniProtKB-UniRule"/>
</dbReference>
<evidence type="ECO:0000313" key="10">
    <source>
        <dbReference type="EMBL" id="RVT94248.1"/>
    </source>
</evidence>
<dbReference type="Pfam" id="PF05036">
    <property type="entry name" value="SPOR"/>
    <property type="match status" value="1"/>
</dbReference>
<dbReference type="OrthoDB" id="9779128at2"/>
<keyword evidence="11" id="KW-1185">Reference proteome</keyword>
<evidence type="ECO:0000256" key="4">
    <source>
        <dbReference type="HAMAP-Rule" id="MF_02071"/>
    </source>
</evidence>
<feature type="compositionally biased region" description="Low complexity" evidence="6">
    <location>
        <begin position="28"/>
        <end position="43"/>
    </location>
</feature>
<keyword evidence="4" id="KW-0449">Lipoprotein</keyword>
<evidence type="ECO:0000259" key="9">
    <source>
        <dbReference type="Pfam" id="PF05036"/>
    </source>
</evidence>
<evidence type="ECO:0000256" key="6">
    <source>
        <dbReference type="SAM" id="MobiDB-lite"/>
    </source>
</evidence>
<evidence type="ECO:0000259" key="8">
    <source>
        <dbReference type="Pfam" id="PF03330"/>
    </source>
</evidence>
<dbReference type="SUPFAM" id="SSF110997">
    <property type="entry name" value="Sporulation related repeat"/>
    <property type="match status" value="1"/>
</dbReference>
<dbReference type="GO" id="GO:0008932">
    <property type="term" value="F:lytic endotransglycosylase activity"/>
    <property type="evidence" value="ECO:0007669"/>
    <property type="project" value="UniProtKB-UniRule"/>
</dbReference>
<feature type="domain" description="SPOR" evidence="9">
    <location>
        <begin position="223"/>
        <end position="283"/>
    </location>
</feature>
<keyword evidence="4" id="KW-1003">Cell membrane</keyword>
<comment type="subcellular location">
    <subcellularLocation>
        <location evidence="4">Cell membrane</location>
        <topology evidence="4">Lipid-anchor</topology>
    </subcellularLocation>
</comment>
<evidence type="ECO:0000256" key="3">
    <source>
        <dbReference type="ARBA" id="ARBA00023316"/>
    </source>
</evidence>
<keyword evidence="4" id="KW-0564">Palmitate</keyword>
<comment type="function">
    <text evidence="4">Lytic transglycosylase with a strong preference for naked glycan strands that lack stem peptides.</text>
</comment>
<evidence type="ECO:0000256" key="5">
    <source>
        <dbReference type="RuleBase" id="RU003495"/>
    </source>
</evidence>
<dbReference type="SUPFAM" id="SSF50685">
    <property type="entry name" value="Barwin-like endoglucanases"/>
    <property type="match status" value="1"/>
</dbReference>
<evidence type="ECO:0000256" key="1">
    <source>
        <dbReference type="ARBA" id="ARBA00022729"/>
    </source>
</evidence>
<dbReference type="InterPro" id="IPR009009">
    <property type="entry name" value="RlpA-like_DPBB"/>
</dbReference>
<dbReference type="InterPro" id="IPR036908">
    <property type="entry name" value="RlpA-like_sf"/>
</dbReference>
<dbReference type="PANTHER" id="PTHR34183">
    <property type="entry name" value="ENDOLYTIC PEPTIDOGLYCAN TRANSGLYCOSYLASE RLPA"/>
    <property type="match status" value="1"/>
</dbReference>
<dbReference type="GO" id="GO:0005886">
    <property type="term" value="C:plasma membrane"/>
    <property type="evidence" value="ECO:0007669"/>
    <property type="project" value="UniProtKB-SubCell"/>
</dbReference>
<keyword evidence="1 7" id="KW-0732">Signal</keyword>
<dbReference type="InterPro" id="IPR034718">
    <property type="entry name" value="RlpA"/>
</dbReference>
<keyword evidence="4" id="KW-0472">Membrane</keyword>
<dbReference type="EMBL" id="SACN01000001">
    <property type="protein sequence ID" value="RVT94248.1"/>
    <property type="molecule type" value="Genomic_DNA"/>
</dbReference>
<dbReference type="GO" id="GO:0071555">
    <property type="term" value="P:cell wall organization"/>
    <property type="evidence" value="ECO:0007669"/>
    <property type="project" value="UniProtKB-KW"/>
</dbReference>
<protein>
    <recommendedName>
        <fullName evidence="4">Endolytic peptidoglycan transglycosylase RlpA</fullName>
        <ecNumber evidence="4">4.2.2.-</ecNumber>
    </recommendedName>
</protein>
<comment type="caution">
    <text evidence="10">The sequence shown here is derived from an EMBL/GenBank/DDBJ whole genome shotgun (WGS) entry which is preliminary data.</text>
</comment>
<feature type="region of interest" description="Disordered" evidence="6">
    <location>
        <begin position="25"/>
        <end position="48"/>
    </location>
</feature>
<dbReference type="InterPro" id="IPR012997">
    <property type="entry name" value="RplA"/>
</dbReference>
<evidence type="ECO:0000256" key="2">
    <source>
        <dbReference type="ARBA" id="ARBA00023239"/>
    </source>
</evidence>